<evidence type="ECO:0000313" key="8">
    <source>
        <dbReference type="EMBL" id="TCV95530.1"/>
    </source>
</evidence>
<feature type="binding site" evidence="6">
    <location>
        <position position="93"/>
    </location>
    <ligand>
        <name>S-adenosyl-L-methionine</name>
        <dbReference type="ChEBI" id="CHEBI:59789"/>
    </ligand>
</feature>
<keyword evidence="4 5" id="KW-0949">S-adenosyl-L-methionine</keyword>
<evidence type="ECO:0000256" key="4">
    <source>
        <dbReference type="ARBA" id="ARBA00022691"/>
    </source>
</evidence>
<dbReference type="PIRSF" id="PIRSF000410">
    <property type="entry name" value="CheR"/>
    <property type="match status" value="1"/>
</dbReference>
<dbReference type="EMBL" id="SMCR01000005">
    <property type="protein sequence ID" value="TCV95530.1"/>
    <property type="molecule type" value="Genomic_DNA"/>
</dbReference>
<feature type="binding site" evidence="6">
    <location>
        <position position="99"/>
    </location>
    <ligand>
        <name>S-adenosyl-L-methionine</name>
        <dbReference type="ChEBI" id="CHEBI:59789"/>
    </ligand>
</feature>
<keyword evidence="2 5" id="KW-0489">Methyltransferase</keyword>
<dbReference type="EC" id="2.1.1.80" evidence="5"/>
<dbReference type="SUPFAM" id="SSF47757">
    <property type="entry name" value="Chemotaxis receptor methyltransferase CheR, N-terminal domain"/>
    <property type="match status" value="1"/>
</dbReference>
<protein>
    <recommendedName>
        <fullName evidence="5">Chemotaxis protein methyltransferase</fullName>
        <ecNumber evidence="5">2.1.1.80</ecNumber>
    </recommendedName>
</protein>
<feature type="domain" description="CheR-type methyltransferase" evidence="7">
    <location>
        <begin position="16"/>
        <end position="287"/>
    </location>
</feature>
<dbReference type="SUPFAM" id="SSF53335">
    <property type="entry name" value="S-adenosyl-L-methionine-dependent methyltransferases"/>
    <property type="match status" value="1"/>
</dbReference>
<feature type="binding site" evidence="6">
    <location>
        <position position="155"/>
    </location>
    <ligand>
        <name>S-adenosyl-L-methionine</name>
        <dbReference type="ChEBI" id="CHEBI:59789"/>
    </ligand>
</feature>
<feature type="binding site" evidence="6">
    <location>
        <begin position="213"/>
        <end position="214"/>
    </location>
    <ligand>
        <name>S-adenosyl-L-methionine</name>
        <dbReference type="ChEBI" id="CHEBI:59789"/>
    </ligand>
</feature>
<sequence length="289" mass="33324">MKQNYSPFSLLDEFSLIKKQYEITEHEFNRIGELIYQRSGIVLSQHKRDMVYHRLSRILRSHGFTRFSQYLAILEKDKHGPEWQVFINAMTTNLTSFFREAHHFPILAKHANQRRHGYKVWSSASSTGEEPCSIAIQLDEVLGTSINGPRIWATDIDTDVLATAERGIYRAVDIESLSQERKRRYFMRGTGEQAGMVKIKPEIRAAIHYSPLNLLADYWDVPGPFDAIFCRNVMIYFDKKTQKSILERFSGMLKPGGLLFAGHSENVTQINDAFSLLGQTVYRLSKDKP</sequence>
<evidence type="ECO:0000256" key="5">
    <source>
        <dbReference type="PIRNR" id="PIRNR000410"/>
    </source>
</evidence>
<evidence type="ECO:0000256" key="2">
    <source>
        <dbReference type="ARBA" id="ARBA00022603"/>
    </source>
</evidence>
<feature type="binding site" evidence="6">
    <location>
        <position position="130"/>
    </location>
    <ligand>
        <name>S-adenosyl-L-methionine</name>
        <dbReference type="ChEBI" id="CHEBI:59789"/>
    </ligand>
</feature>
<dbReference type="SMART" id="SM00138">
    <property type="entry name" value="MeTrc"/>
    <property type="match status" value="1"/>
</dbReference>
<feature type="binding site" evidence="6">
    <location>
        <begin position="231"/>
        <end position="232"/>
    </location>
    <ligand>
        <name>S-adenosyl-L-methionine</name>
        <dbReference type="ChEBI" id="CHEBI:59789"/>
    </ligand>
</feature>
<evidence type="ECO:0000256" key="6">
    <source>
        <dbReference type="PIRSR" id="PIRSR000410-1"/>
    </source>
</evidence>
<dbReference type="InterPro" id="IPR026024">
    <property type="entry name" value="Chemotaxis_MeTrfase_CheR"/>
</dbReference>
<dbReference type="OrthoDB" id="9816309at2"/>
<dbReference type="Proteomes" id="UP000295719">
    <property type="component" value="Unassembled WGS sequence"/>
</dbReference>
<dbReference type="Pfam" id="PF01739">
    <property type="entry name" value="CheR"/>
    <property type="match status" value="1"/>
</dbReference>
<keyword evidence="9" id="KW-1185">Reference proteome</keyword>
<dbReference type="Gene3D" id="3.40.50.150">
    <property type="entry name" value="Vaccinia Virus protein VP39"/>
    <property type="match status" value="1"/>
</dbReference>
<feature type="binding site" evidence="6">
    <location>
        <position position="95"/>
    </location>
    <ligand>
        <name>S-adenosyl-L-methionine</name>
        <dbReference type="ChEBI" id="CHEBI:59789"/>
    </ligand>
</feature>
<dbReference type="InterPro" id="IPR029063">
    <property type="entry name" value="SAM-dependent_MTases_sf"/>
</dbReference>
<dbReference type="InterPro" id="IPR022641">
    <property type="entry name" value="CheR_N"/>
</dbReference>
<accession>A0A4R3YSR8</accession>
<dbReference type="GO" id="GO:0008983">
    <property type="term" value="F:protein-glutamate O-methyltransferase activity"/>
    <property type="evidence" value="ECO:0007669"/>
    <property type="project" value="UniProtKB-EC"/>
</dbReference>
<proteinExistence type="predicted"/>
<evidence type="ECO:0000259" key="7">
    <source>
        <dbReference type="PROSITE" id="PS50123"/>
    </source>
</evidence>
<dbReference type="Gene3D" id="1.10.155.10">
    <property type="entry name" value="Chemotaxis receptor methyltransferase CheR, N-terminal domain"/>
    <property type="match status" value="1"/>
</dbReference>
<evidence type="ECO:0000256" key="1">
    <source>
        <dbReference type="ARBA" id="ARBA00001541"/>
    </source>
</evidence>
<dbReference type="Pfam" id="PF03705">
    <property type="entry name" value="CheR_N"/>
    <property type="match status" value="1"/>
</dbReference>
<dbReference type="InterPro" id="IPR036804">
    <property type="entry name" value="CheR_N_sf"/>
</dbReference>
<keyword evidence="3 5" id="KW-0808">Transferase</keyword>
<dbReference type="PANTHER" id="PTHR24422:SF19">
    <property type="entry name" value="CHEMOTAXIS PROTEIN METHYLTRANSFERASE"/>
    <property type="match status" value="1"/>
</dbReference>
<dbReference type="AlphaFoldDB" id="A0A4R3YSR8"/>
<comment type="catalytic activity">
    <reaction evidence="1 5">
        <text>L-glutamyl-[protein] + S-adenosyl-L-methionine = [protein]-L-glutamate 5-O-methyl ester + S-adenosyl-L-homocysteine</text>
        <dbReference type="Rhea" id="RHEA:24452"/>
        <dbReference type="Rhea" id="RHEA-COMP:10208"/>
        <dbReference type="Rhea" id="RHEA-COMP:10311"/>
        <dbReference type="ChEBI" id="CHEBI:29973"/>
        <dbReference type="ChEBI" id="CHEBI:57856"/>
        <dbReference type="ChEBI" id="CHEBI:59789"/>
        <dbReference type="ChEBI" id="CHEBI:82795"/>
        <dbReference type="EC" id="2.1.1.80"/>
    </reaction>
</comment>
<comment type="function">
    <text evidence="5">Methylation of the membrane-bound methyl-accepting chemotaxis proteins (MCP) to form gamma-glutamyl methyl ester residues in MCP.</text>
</comment>
<dbReference type="GO" id="GO:0032259">
    <property type="term" value="P:methylation"/>
    <property type="evidence" value="ECO:0007669"/>
    <property type="project" value="UniProtKB-KW"/>
</dbReference>
<name>A0A4R3YSR8_9GAMM</name>
<comment type="caution">
    <text evidence="8">The sequence shown here is derived from an EMBL/GenBank/DDBJ whole genome shotgun (WGS) entry which is preliminary data.</text>
</comment>
<gene>
    <name evidence="8" type="ORF">EDC52_105133</name>
</gene>
<dbReference type="InterPro" id="IPR000780">
    <property type="entry name" value="CheR_MeTrfase"/>
</dbReference>
<dbReference type="InterPro" id="IPR022642">
    <property type="entry name" value="CheR_C"/>
</dbReference>
<dbReference type="InterPro" id="IPR050903">
    <property type="entry name" value="Bact_Chemotaxis_MeTrfase"/>
</dbReference>
<dbReference type="PROSITE" id="PS50123">
    <property type="entry name" value="CHER"/>
    <property type="match status" value="1"/>
</dbReference>
<evidence type="ECO:0000313" key="9">
    <source>
        <dbReference type="Proteomes" id="UP000295719"/>
    </source>
</evidence>
<dbReference type="PANTHER" id="PTHR24422">
    <property type="entry name" value="CHEMOTAXIS PROTEIN METHYLTRANSFERASE"/>
    <property type="match status" value="1"/>
</dbReference>
<organism evidence="8 9">
    <name type="scientific">Biostraticola tofi</name>
    <dbReference type="NCBI Taxonomy" id="466109"/>
    <lineage>
        <taxon>Bacteria</taxon>
        <taxon>Pseudomonadati</taxon>
        <taxon>Pseudomonadota</taxon>
        <taxon>Gammaproteobacteria</taxon>
        <taxon>Enterobacterales</taxon>
        <taxon>Bruguierivoracaceae</taxon>
        <taxon>Biostraticola</taxon>
    </lineage>
</organism>
<dbReference type="PRINTS" id="PR00996">
    <property type="entry name" value="CHERMTFRASE"/>
</dbReference>
<reference evidence="8 9" key="1">
    <citation type="submission" date="2019-03" db="EMBL/GenBank/DDBJ databases">
        <title>Genomic Encyclopedia of Type Strains, Phase IV (KMG-IV): sequencing the most valuable type-strain genomes for metagenomic binning, comparative biology and taxonomic classification.</title>
        <authorList>
            <person name="Goeker M."/>
        </authorList>
    </citation>
    <scope>NUCLEOTIDE SEQUENCE [LARGE SCALE GENOMIC DNA]</scope>
    <source>
        <strain evidence="8 9">DSM 19580</strain>
    </source>
</reference>
<evidence type="ECO:0000256" key="3">
    <source>
        <dbReference type="ARBA" id="ARBA00022679"/>
    </source>
</evidence>